<dbReference type="GO" id="GO:0008270">
    <property type="term" value="F:zinc ion binding"/>
    <property type="evidence" value="ECO:0007669"/>
    <property type="project" value="UniProtKB-KW"/>
</dbReference>
<reference evidence="6" key="1">
    <citation type="submission" date="2020-05" db="EMBL/GenBank/DDBJ databases">
        <title>Phylogenomic resolution of chytrid fungi.</title>
        <authorList>
            <person name="Stajich J.E."/>
            <person name="Amses K."/>
            <person name="Simmons R."/>
            <person name="Seto K."/>
            <person name="Myers J."/>
            <person name="Bonds A."/>
            <person name="Quandt C.A."/>
            <person name="Barry K."/>
            <person name="Liu P."/>
            <person name="Grigoriev I."/>
            <person name="Longcore J.E."/>
            <person name="James T.Y."/>
        </authorList>
    </citation>
    <scope>NUCLEOTIDE SEQUENCE</scope>
    <source>
        <strain evidence="6">JEL0476</strain>
    </source>
</reference>
<dbReference type="SUPFAM" id="SSF57667">
    <property type="entry name" value="beta-beta-alpha zinc fingers"/>
    <property type="match status" value="1"/>
</dbReference>
<feature type="domain" description="C2H2-type" evidence="5">
    <location>
        <begin position="351"/>
        <end position="388"/>
    </location>
</feature>
<dbReference type="InterPro" id="IPR036236">
    <property type="entry name" value="Znf_C2H2_sf"/>
</dbReference>
<dbReference type="PROSITE" id="PS00028">
    <property type="entry name" value="ZINC_FINGER_C2H2_1"/>
    <property type="match status" value="1"/>
</dbReference>
<name>A0AAD5U572_9FUNG</name>
<accession>A0AAD5U572</accession>
<proteinExistence type="predicted"/>
<sequence>MNRINTKLDNKMYQEQFSSKNYKSKVVFGEEDTLLEEKSNFIHSYLAMNVGQSDIALAADEVGAFEYRSYSPLATNGLAYDSYNWNDNFSATGLSQGESLGMLFDDYEATMDIRYKDPPISYNSPTLTYIPNQYFNESGDYENYSKLNYQEADEFTRLSSEFQSDMESNNENSCNGEYGRENLENIIIEPTKEEVRDDFAEEKSNAGGMCSTEPVINNTGDLESVQKIQFNYQQHSHQTIDISSQGDESKQTNASDEVIMHQQSQIEAQYYKQLYYKAQYHLQYQEQRQKSLLAQRHVNELDSFSVSRRVKTQSLDKDAKRKYVCEVCQNRFTRPSTLKTHMNSHTRERPFACESVGCAWRFTVLSNLRRHARICPYRNTSAHAVERTKPLLKSHENLTC</sequence>
<keyword evidence="2 4" id="KW-0863">Zinc-finger</keyword>
<gene>
    <name evidence="6" type="ORF">HK099_007944</name>
</gene>
<organism evidence="6 7">
    <name type="scientific">Clydaea vesicula</name>
    <dbReference type="NCBI Taxonomy" id="447962"/>
    <lineage>
        <taxon>Eukaryota</taxon>
        <taxon>Fungi</taxon>
        <taxon>Fungi incertae sedis</taxon>
        <taxon>Chytridiomycota</taxon>
        <taxon>Chytridiomycota incertae sedis</taxon>
        <taxon>Chytridiomycetes</taxon>
        <taxon>Lobulomycetales</taxon>
        <taxon>Lobulomycetaceae</taxon>
        <taxon>Clydaea</taxon>
    </lineage>
</organism>
<dbReference type="GO" id="GO:0000978">
    <property type="term" value="F:RNA polymerase II cis-regulatory region sequence-specific DNA binding"/>
    <property type="evidence" value="ECO:0007669"/>
    <property type="project" value="TreeGrafter"/>
</dbReference>
<dbReference type="AlphaFoldDB" id="A0AAD5U572"/>
<dbReference type="Proteomes" id="UP001211065">
    <property type="component" value="Unassembled WGS sequence"/>
</dbReference>
<evidence type="ECO:0000256" key="1">
    <source>
        <dbReference type="ARBA" id="ARBA00022723"/>
    </source>
</evidence>
<dbReference type="PANTHER" id="PTHR23235">
    <property type="entry name" value="KRUEPPEL-LIKE TRANSCRIPTION FACTOR"/>
    <property type="match status" value="1"/>
</dbReference>
<dbReference type="EMBL" id="JADGJW010000082">
    <property type="protein sequence ID" value="KAJ3224759.1"/>
    <property type="molecule type" value="Genomic_DNA"/>
</dbReference>
<dbReference type="PANTHER" id="PTHR23235:SF120">
    <property type="entry name" value="KRUPPEL-LIKE FACTOR 15"/>
    <property type="match status" value="1"/>
</dbReference>
<keyword evidence="7" id="KW-1185">Reference proteome</keyword>
<evidence type="ECO:0000313" key="6">
    <source>
        <dbReference type="EMBL" id="KAJ3224759.1"/>
    </source>
</evidence>
<dbReference type="FunFam" id="3.30.160.60:FF:000065">
    <property type="entry name" value="B-cell CLL/lymphoma 6, member B"/>
    <property type="match status" value="1"/>
</dbReference>
<evidence type="ECO:0000256" key="2">
    <source>
        <dbReference type="ARBA" id="ARBA00022771"/>
    </source>
</evidence>
<comment type="caution">
    <text evidence="6">The sequence shown here is derived from an EMBL/GenBank/DDBJ whole genome shotgun (WGS) entry which is preliminary data.</text>
</comment>
<dbReference type="InterPro" id="IPR013087">
    <property type="entry name" value="Znf_C2H2_type"/>
</dbReference>
<dbReference type="Gene3D" id="3.30.160.60">
    <property type="entry name" value="Classic Zinc Finger"/>
    <property type="match status" value="2"/>
</dbReference>
<dbReference type="GO" id="GO:0000981">
    <property type="term" value="F:DNA-binding transcription factor activity, RNA polymerase II-specific"/>
    <property type="evidence" value="ECO:0007669"/>
    <property type="project" value="TreeGrafter"/>
</dbReference>
<evidence type="ECO:0000313" key="7">
    <source>
        <dbReference type="Proteomes" id="UP001211065"/>
    </source>
</evidence>
<protein>
    <recommendedName>
        <fullName evidence="5">C2H2-type domain-containing protein</fullName>
    </recommendedName>
</protein>
<evidence type="ECO:0000256" key="3">
    <source>
        <dbReference type="ARBA" id="ARBA00022833"/>
    </source>
</evidence>
<keyword evidence="3" id="KW-0862">Zinc</keyword>
<dbReference type="Pfam" id="PF00096">
    <property type="entry name" value="zf-C2H2"/>
    <property type="match status" value="1"/>
</dbReference>
<dbReference type="SMART" id="SM00355">
    <property type="entry name" value="ZnF_C2H2"/>
    <property type="match status" value="2"/>
</dbReference>
<evidence type="ECO:0000256" key="4">
    <source>
        <dbReference type="PROSITE-ProRule" id="PRU00042"/>
    </source>
</evidence>
<evidence type="ECO:0000259" key="5">
    <source>
        <dbReference type="PROSITE" id="PS50157"/>
    </source>
</evidence>
<dbReference type="PROSITE" id="PS50157">
    <property type="entry name" value="ZINC_FINGER_C2H2_2"/>
    <property type="match status" value="2"/>
</dbReference>
<keyword evidence="1" id="KW-0479">Metal-binding</keyword>
<feature type="domain" description="C2H2-type" evidence="5">
    <location>
        <begin position="323"/>
        <end position="350"/>
    </location>
</feature>